<dbReference type="EC" id="5.6.2.2" evidence="3"/>
<evidence type="ECO:0000256" key="8">
    <source>
        <dbReference type="ARBA" id="ARBA00023235"/>
    </source>
</evidence>
<keyword evidence="10" id="KW-1185">Reference proteome</keyword>
<evidence type="ECO:0000256" key="7">
    <source>
        <dbReference type="ARBA" id="ARBA00023125"/>
    </source>
</evidence>
<name>A0A5B2XTA5_9PSEU</name>
<evidence type="ECO:0000256" key="1">
    <source>
        <dbReference type="ARBA" id="ARBA00000185"/>
    </source>
</evidence>
<keyword evidence="6" id="KW-0799">Topoisomerase</keyword>
<dbReference type="EMBL" id="VUOB01000003">
    <property type="protein sequence ID" value="KAA2266182.1"/>
    <property type="molecule type" value="Genomic_DNA"/>
</dbReference>
<dbReference type="Proteomes" id="UP000323454">
    <property type="component" value="Unassembled WGS sequence"/>
</dbReference>
<evidence type="ECO:0000256" key="4">
    <source>
        <dbReference type="ARBA" id="ARBA00022741"/>
    </source>
</evidence>
<evidence type="ECO:0000256" key="5">
    <source>
        <dbReference type="ARBA" id="ARBA00022840"/>
    </source>
</evidence>
<keyword evidence="5 9" id="KW-0067">ATP-binding</keyword>
<dbReference type="SUPFAM" id="SSF55874">
    <property type="entry name" value="ATPase domain of HSP90 chaperone/DNA topoisomerase II/histidine kinase"/>
    <property type="match status" value="1"/>
</dbReference>
<dbReference type="AlphaFoldDB" id="A0A5B2XTA5"/>
<comment type="similarity">
    <text evidence="2">Belongs to the type II topoisomerase GyrB family.</text>
</comment>
<comment type="caution">
    <text evidence="9">The sequence shown here is derived from an EMBL/GenBank/DDBJ whole genome shotgun (WGS) entry which is preliminary data.</text>
</comment>
<accession>A0A5B2XTA5</accession>
<gene>
    <name evidence="9" type="ORF">F0L68_02630</name>
</gene>
<comment type="catalytic activity">
    <reaction evidence="1">
        <text>ATP-dependent breakage, passage and rejoining of double-stranded DNA.</text>
        <dbReference type="EC" id="5.6.2.2"/>
    </reaction>
</comment>
<dbReference type="PANTHER" id="PTHR45866:SF1">
    <property type="entry name" value="DNA GYRASE SUBUNIT B, MITOCHONDRIAL"/>
    <property type="match status" value="1"/>
</dbReference>
<sequence>MGQTGTPRNNTTHDWASQVDVDHIERIRQAPALFAPGGVGHLILEVVAYAEEEAAANNGGRCRITLHADGSVTVSDGGRGTATVVDRQGRVVKKPVMVSRDLRFFDAPDAPCLPDGHPRRGMSVVTALSEWLVHTNRRDNGSWTQRYEHALPVTDLVAITADGSTGTAVHFRPAEAVRVMGAVKVDEVQRWTASSPHLSVEVNDLR</sequence>
<dbReference type="Gene3D" id="3.30.565.10">
    <property type="entry name" value="Histidine kinase-like ATPase, C-terminal domain"/>
    <property type="match status" value="1"/>
</dbReference>
<dbReference type="PANTHER" id="PTHR45866">
    <property type="entry name" value="DNA GYRASE/TOPOISOMERASE SUBUNIT B"/>
    <property type="match status" value="1"/>
</dbReference>
<keyword evidence="7" id="KW-0238">DNA-binding</keyword>
<dbReference type="OrthoDB" id="4479164at2"/>
<dbReference type="GO" id="GO:0005524">
    <property type="term" value="F:ATP binding"/>
    <property type="evidence" value="ECO:0007669"/>
    <property type="project" value="UniProtKB-KW"/>
</dbReference>
<keyword evidence="4" id="KW-0547">Nucleotide-binding</keyword>
<evidence type="ECO:0000313" key="9">
    <source>
        <dbReference type="EMBL" id="KAA2266182.1"/>
    </source>
</evidence>
<keyword evidence="8" id="KW-0413">Isomerase</keyword>
<evidence type="ECO:0000313" key="10">
    <source>
        <dbReference type="Proteomes" id="UP000323454"/>
    </source>
</evidence>
<dbReference type="GO" id="GO:0003677">
    <property type="term" value="F:DNA binding"/>
    <property type="evidence" value="ECO:0007669"/>
    <property type="project" value="UniProtKB-KW"/>
</dbReference>
<evidence type="ECO:0000256" key="3">
    <source>
        <dbReference type="ARBA" id="ARBA00012895"/>
    </source>
</evidence>
<evidence type="ECO:0000256" key="2">
    <source>
        <dbReference type="ARBA" id="ARBA00010708"/>
    </source>
</evidence>
<organism evidence="9 10">
    <name type="scientific">Solihabitans fulvus</name>
    <dbReference type="NCBI Taxonomy" id="1892852"/>
    <lineage>
        <taxon>Bacteria</taxon>
        <taxon>Bacillati</taxon>
        <taxon>Actinomycetota</taxon>
        <taxon>Actinomycetes</taxon>
        <taxon>Pseudonocardiales</taxon>
        <taxon>Pseudonocardiaceae</taxon>
        <taxon>Solihabitans</taxon>
    </lineage>
</organism>
<evidence type="ECO:0000256" key="6">
    <source>
        <dbReference type="ARBA" id="ARBA00023029"/>
    </source>
</evidence>
<dbReference type="InterPro" id="IPR036890">
    <property type="entry name" value="HATPase_C_sf"/>
</dbReference>
<protein>
    <recommendedName>
        <fullName evidence="3">DNA topoisomerase (ATP-hydrolyzing)</fullName>
        <ecNumber evidence="3">5.6.2.2</ecNumber>
    </recommendedName>
</protein>
<dbReference type="GO" id="GO:0003918">
    <property type="term" value="F:DNA topoisomerase type II (double strand cut, ATP-hydrolyzing) activity"/>
    <property type="evidence" value="ECO:0007669"/>
    <property type="project" value="UniProtKB-EC"/>
</dbReference>
<reference evidence="9 10" key="2">
    <citation type="submission" date="2019-09" db="EMBL/GenBank/DDBJ databases">
        <authorList>
            <person name="Jin C."/>
        </authorList>
    </citation>
    <scope>NUCLEOTIDE SEQUENCE [LARGE SCALE GENOMIC DNA]</scope>
    <source>
        <strain evidence="9 10">AN110305</strain>
    </source>
</reference>
<reference evidence="9 10" key="1">
    <citation type="submission" date="2019-09" db="EMBL/GenBank/DDBJ databases">
        <title>Goodfellowia gen. nov., a new genus of the Pseudonocardineae related to Actinoalloteichus, containing Goodfellowia coeruleoviolacea gen. nov., comb. nov. gen. nov., comb. nov.</title>
        <authorList>
            <person name="Labeda D."/>
        </authorList>
    </citation>
    <scope>NUCLEOTIDE SEQUENCE [LARGE SCALE GENOMIC DNA]</scope>
    <source>
        <strain evidence="9 10">AN110305</strain>
    </source>
</reference>
<proteinExistence type="inferred from homology"/>